<dbReference type="Gene3D" id="3.20.20.140">
    <property type="entry name" value="Metal-dependent hydrolases"/>
    <property type="match status" value="1"/>
</dbReference>
<keyword evidence="8" id="KW-0862">Zinc</keyword>
<dbReference type="SUPFAM" id="SSF51338">
    <property type="entry name" value="Composite domain of metallo-dependent hydrolases"/>
    <property type="match status" value="1"/>
</dbReference>
<dbReference type="GO" id="GO:0005737">
    <property type="term" value="C:cytoplasm"/>
    <property type="evidence" value="ECO:0007669"/>
    <property type="project" value="TreeGrafter"/>
</dbReference>
<comment type="function">
    <text evidence="2">Catalyzes the reversible cyclization of carbamoyl aspartate to dihydroorotate.</text>
</comment>
<comment type="caution">
    <text evidence="10">The sequence shown here is derived from an EMBL/GenBank/DDBJ whole genome shotgun (WGS) entry which is preliminary data.</text>
</comment>
<dbReference type="AlphaFoldDB" id="A0A537LI08"/>
<dbReference type="InterPro" id="IPR017593">
    <property type="entry name" value="Allantoinase"/>
</dbReference>
<evidence type="ECO:0000256" key="8">
    <source>
        <dbReference type="ARBA" id="ARBA00022833"/>
    </source>
</evidence>
<reference evidence="10 11" key="1">
    <citation type="journal article" date="2019" name="Nat. Microbiol.">
        <title>Mediterranean grassland soil C-N compound turnover is dependent on rainfall and depth, and is mediated by genomically divergent microorganisms.</title>
        <authorList>
            <person name="Diamond S."/>
            <person name="Andeer P.F."/>
            <person name="Li Z."/>
            <person name="Crits-Christoph A."/>
            <person name="Burstein D."/>
            <person name="Anantharaman K."/>
            <person name="Lane K.R."/>
            <person name="Thomas B.C."/>
            <person name="Pan C."/>
            <person name="Northen T.R."/>
            <person name="Banfield J.F."/>
        </authorList>
    </citation>
    <scope>NUCLEOTIDE SEQUENCE [LARGE SCALE GENOMIC DNA]</scope>
    <source>
        <strain evidence="10">NP_2</strain>
    </source>
</reference>
<accession>A0A537LI08</accession>
<dbReference type="PANTHER" id="PTHR43668">
    <property type="entry name" value="ALLANTOINASE"/>
    <property type="match status" value="1"/>
</dbReference>
<evidence type="ECO:0000256" key="5">
    <source>
        <dbReference type="ARBA" id="ARBA00011881"/>
    </source>
</evidence>
<keyword evidence="7 10" id="KW-0378">Hydrolase</keyword>
<dbReference type="GO" id="GO:0008270">
    <property type="term" value="F:zinc ion binding"/>
    <property type="evidence" value="ECO:0007669"/>
    <property type="project" value="InterPro"/>
</dbReference>
<dbReference type="EC" id="3.5.2.5" evidence="10"/>
<dbReference type="PROSITE" id="PS00482">
    <property type="entry name" value="DIHYDROOROTASE_1"/>
    <property type="match status" value="1"/>
</dbReference>
<dbReference type="Proteomes" id="UP000318661">
    <property type="component" value="Unassembled WGS sequence"/>
</dbReference>
<protein>
    <submittedName>
        <fullName evidence="10">Allantoinase AllB</fullName>
        <ecNumber evidence="10">3.5.2.5</ecNumber>
    </submittedName>
</protein>
<dbReference type="Pfam" id="PF01979">
    <property type="entry name" value="Amidohydro_1"/>
    <property type="match status" value="1"/>
</dbReference>
<dbReference type="EMBL" id="VBAJ01000161">
    <property type="protein sequence ID" value="TMJ07635.1"/>
    <property type="molecule type" value="Genomic_DNA"/>
</dbReference>
<evidence type="ECO:0000256" key="2">
    <source>
        <dbReference type="ARBA" id="ARBA00002368"/>
    </source>
</evidence>
<comment type="subunit">
    <text evidence="5">Homotetramer.</text>
</comment>
<dbReference type="InterPro" id="IPR006680">
    <property type="entry name" value="Amidohydro-rel"/>
</dbReference>
<dbReference type="InterPro" id="IPR032466">
    <property type="entry name" value="Metal_Hydrolase"/>
</dbReference>
<evidence type="ECO:0000256" key="7">
    <source>
        <dbReference type="ARBA" id="ARBA00022801"/>
    </source>
</evidence>
<dbReference type="NCBIfam" id="TIGR00857">
    <property type="entry name" value="pyrC_multi"/>
    <property type="match status" value="1"/>
</dbReference>
<dbReference type="GO" id="GO:0006145">
    <property type="term" value="P:purine nucleobase catabolic process"/>
    <property type="evidence" value="ECO:0007669"/>
    <property type="project" value="TreeGrafter"/>
</dbReference>
<comment type="similarity">
    <text evidence="3">Belongs to the metallo-dependent hydrolases superfamily. Hydantoinase/dihydropyrimidinase family.</text>
</comment>
<dbReference type="PANTHER" id="PTHR43668:SF4">
    <property type="entry name" value="ALLANTOINASE"/>
    <property type="match status" value="1"/>
</dbReference>
<keyword evidence="6" id="KW-0479">Metal-binding</keyword>
<dbReference type="GO" id="GO:0004038">
    <property type="term" value="F:allantoinase activity"/>
    <property type="evidence" value="ECO:0007669"/>
    <property type="project" value="UniProtKB-EC"/>
</dbReference>
<evidence type="ECO:0000256" key="6">
    <source>
        <dbReference type="ARBA" id="ARBA00022723"/>
    </source>
</evidence>
<proteinExistence type="inferred from homology"/>
<comment type="cofactor">
    <cofactor evidence="1">
        <name>Zn(2+)</name>
        <dbReference type="ChEBI" id="CHEBI:29105"/>
    </cofactor>
</comment>
<dbReference type="GO" id="GO:0050897">
    <property type="term" value="F:cobalt ion binding"/>
    <property type="evidence" value="ECO:0007669"/>
    <property type="project" value="InterPro"/>
</dbReference>
<evidence type="ECO:0000313" key="10">
    <source>
        <dbReference type="EMBL" id="TMJ07635.1"/>
    </source>
</evidence>
<dbReference type="Gene3D" id="2.30.40.10">
    <property type="entry name" value="Urease, subunit C, domain 1"/>
    <property type="match status" value="1"/>
</dbReference>
<evidence type="ECO:0000259" key="9">
    <source>
        <dbReference type="Pfam" id="PF01979"/>
    </source>
</evidence>
<comment type="similarity">
    <text evidence="4">Belongs to the metallo-dependent hydrolases superfamily. DHOase family. Class I DHOase subfamily.</text>
</comment>
<dbReference type="InterPro" id="IPR002195">
    <property type="entry name" value="Dihydroorotase_CS"/>
</dbReference>
<dbReference type="SUPFAM" id="SSF51556">
    <property type="entry name" value="Metallo-dependent hydrolases"/>
    <property type="match status" value="1"/>
</dbReference>
<feature type="domain" description="Amidohydrolase-related" evidence="9">
    <location>
        <begin position="77"/>
        <end position="458"/>
    </location>
</feature>
<name>A0A537LI08_9BACT</name>
<organism evidence="10 11">
    <name type="scientific">Candidatus Segetimicrobium genomatis</name>
    <dbReference type="NCBI Taxonomy" id="2569760"/>
    <lineage>
        <taxon>Bacteria</taxon>
        <taxon>Bacillati</taxon>
        <taxon>Candidatus Sysuimicrobiota</taxon>
        <taxon>Candidatus Sysuimicrobiia</taxon>
        <taxon>Candidatus Sysuimicrobiales</taxon>
        <taxon>Candidatus Segetimicrobiaceae</taxon>
        <taxon>Candidatus Segetimicrobium</taxon>
    </lineage>
</organism>
<evidence type="ECO:0000256" key="4">
    <source>
        <dbReference type="ARBA" id="ARBA00010286"/>
    </source>
</evidence>
<dbReference type="GO" id="GO:0000256">
    <property type="term" value="P:allantoin catabolic process"/>
    <property type="evidence" value="ECO:0007669"/>
    <property type="project" value="InterPro"/>
</dbReference>
<evidence type="ECO:0000256" key="1">
    <source>
        <dbReference type="ARBA" id="ARBA00001947"/>
    </source>
</evidence>
<dbReference type="InterPro" id="IPR050138">
    <property type="entry name" value="DHOase/Allantoinase_Hydrolase"/>
</dbReference>
<sequence length="481" mass="52073">MASAVIRTAPRAERAIPAAGAQSARDLVRYQRIIANGLVVTPDGTARGNLGIRDGRIAAISPDPLLGDETIDARGRVVLPGAVDLHVHFNEPGRTHWEGWGPGSRAAAAGGVTTVVEMPLNALPPTTTAAAFQAKVTAAQASSIVDFALWGGLITDNLSHLPTLASAGVIGFKAFMCPTGTPEFTHVEDGILYEGLCRIRELGLFLGVHAESHWITQHNTERLQAQGRTDRRAWAEARPPAAELEAIQRALFLAARARCRLHIVHMTLPDGAEMIQESKGAGQAVTVETCAHYLTLTDDDLLRLGPVAKCAPPLRDRPTQEALWQDVLQGRIDCLTSDHSPCPTEDKTRGDEDIWQAWGGITGVQTLVPLMLSQGVHRRGMTLPQFATLLSAAPAKIAGLWPRKGAIHIGADADLLIVDMDREWTVEHRWLQSRHKHSPFLGRSMKGWIDLVLRRGQTLAQNGEIAVDGGGVWLRPNGEKR</sequence>
<dbReference type="NCBIfam" id="TIGR03178">
    <property type="entry name" value="allantoinase"/>
    <property type="match status" value="1"/>
</dbReference>
<evidence type="ECO:0000313" key="11">
    <source>
        <dbReference type="Proteomes" id="UP000318661"/>
    </source>
</evidence>
<evidence type="ECO:0000256" key="3">
    <source>
        <dbReference type="ARBA" id="ARBA00008829"/>
    </source>
</evidence>
<dbReference type="FunFam" id="3.20.20.140:FF:000174">
    <property type="entry name" value="Dihydropyrimidinase-related protein 2"/>
    <property type="match status" value="1"/>
</dbReference>
<gene>
    <name evidence="10" type="primary">allB</name>
    <name evidence="10" type="ORF">E6G99_06135</name>
</gene>
<dbReference type="InterPro" id="IPR011059">
    <property type="entry name" value="Metal-dep_hydrolase_composite"/>
</dbReference>